<feature type="transmembrane region" description="Helical" evidence="1">
    <location>
        <begin position="6"/>
        <end position="26"/>
    </location>
</feature>
<evidence type="ECO:0000256" key="1">
    <source>
        <dbReference type="SAM" id="Phobius"/>
    </source>
</evidence>
<dbReference type="PANTHER" id="PTHR23017:SF5">
    <property type="entry name" value="7TM GPCR SERPENTINE RECEPTOR CLASS X (SRX) DOMAIN-CONTAINING PROTEIN-RELATED"/>
    <property type="match status" value="1"/>
</dbReference>
<accession>O17017</accession>
<dbReference type="GeneID" id="187868"/>
<keyword evidence="3" id="KW-0675">Receptor</keyword>
<sequence>MYQQFSAAVITFLISSFGILVNIVLVMSIRKTVSMNGSFGIITKNQAICNIMMCSIFLVFVFPTQVSSSVLLISISNHFGTLSMIVYEISNLSHLTIAMNRFCAMYIQHRYERIFSKTNTMVLRNYLWVFSIAFCTCWYEISKCFFFYDTQTWTFEFENSEFCATLTWFSDFIFNTGLIILTLFMNLVTAYKGRKLSRALINAAGMEVSNVLRKREWNFVRQACCQGLSIFLGQIAYYFFAPMIDEDWLVAQFFIATLWAFMHASEGGIIMVSNQELRTIFKKESQEIFAVVRRSSGI</sequence>
<dbReference type="InterPro" id="IPR019430">
    <property type="entry name" value="7TM_GPCR_serpentine_rcpt_Srx"/>
</dbReference>
<evidence type="ECO:0000313" key="4">
    <source>
        <dbReference type="Proteomes" id="UP000001940"/>
    </source>
</evidence>
<organism evidence="3 4">
    <name type="scientific">Caenorhabditis elegans</name>
    <dbReference type="NCBI Taxonomy" id="6239"/>
    <lineage>
        <taxon>Eukaryota</taxon>
        <taxon>Metazoa</taxon>
        <taxon>Ecdysozoa</taxon>
        <taxon>Nematoda</taxon>
        <taxon>Chromadorea</taxon>
        <taxon>Rhabditida</taxon>
        <taxon>Rhabditina</taxon>
        <taxon>Rhabditomorpha</taxon>
        <taxon>Rhabditoidea</taxon>
        <taxon>Rhabditidae</taxon>
        <taxon>Peloderinae</taxon>
        <taxon>Caenorhabditis</taxon>
    </lineage>
</organism>
<dbReference type="EMBL" id="BX284605">
    <property type="protein sequence ID" value="CCD71088.2"/>
    <property type="molecule type" value="Genomic_DNA"/>
</dbReference>
<evidence type="ECO:0000313" key="5">
    <source>
        <dbReference type="WormBase" id="R13D11.9"/>
    </source>
</evidence>
<dbReference type="PaxDb" id="6239-R13D11.9"/>
<feature type="transmembrane region" description="Helical" evidence="1">
    <location>
        <begin position="168"/>
        <end position="188"/>
    </location>
</feature>
<dbReference type="PANTHER" id="PTHR23017">
    <property type="entry name" value="SERPENTINE RECEPTOR, CLASS X"/>
    <property type="match status" value="1"/>
</dbReference>
<dbReference type="AGR" id="WB:WBGene00005923"/>
<keyword evidence="1" id="KW-1133">Transmembrane helix</keyword>
<dbReference type="SMR" id="O17017"/>
<dbReference type="SUPFAM" id="SSF81321">
    <property type="entry name" value="Family A G protein-coupled receptor-like"/>
    <property type="match status" value="1"/>
</dbReference>
<gene>
    <name evidence="3 5" type="primary">srx-32</name>
    <name evidence="3" type="ORF">CELE_R13D11.9</name>
    <name evidence="5" type="ORF">R13D11.9</name>
</gene>
<feature type="domain" description="7TM GPCR serpentine receptor class x (Srx)" evidence="2">
    <location>
        <begin position="12"/>
        <end position="274"/>
    </location>
</feature>
<dbReference type="HOGENOM" id="CLU_059630_0_0_1"/>
<proteinExistence type="predicted"/>
<dbReference type="STRING" id="6239.R13D11.9.1"/>
<dbReference type="Gene3D" id="1.20.1070.10">
    <property type="entry name" value="Rhodopsin 7-helix transmembrane proteins"/>
    <property type="match status" value="1"/>
</dbReference>
<dbReference type="RefSeq" id="NP_503333.3">
    <property type="nucleotide sequence ID" value="NM_070932.3"/>
</dbReference>
<dbReference type="UCSC" id="R13D11.9">
    <property type="organism name" value="c. elegans"/>
</dbReference>
<dbReference type="WormBase" id="R13D11.9">
    <property type="protein sequence ID" value="CE20029"/>
    <property type="gene ID" value="WBGene00005923"/>
    <property type="gene designation" value="srx-32"/>
</dbReference>
<dbReference type="Pfam" id="PF10328">
    <property type="entry name" value="7TM_GPCR_Srx"/>
    <property type="match status" value="1"/>
</dbReference>
<feature type="transmembrane region" description="Helical" evidence="1">
    <location>
        <begin position="47"/>
        <end position="73"/>
    </location>
</feature>
<evidence type="ECO:0000313" key="3">
    <source>
        <dbReference type="EMBL" id="CCD71088.2"/>
    </source>
</evidence>
<feature type="transmembrane region" description="Helical" evidence="1">
    <location>
        <begin position="85"/>
        <end position="107"/>
    </location>
</feature>
<dbReference type="Proteomes" id="UP000001940">
    <property type="component" value="Chromosome V"/>
</dbReference>
<protein>
    <submittedName>
        <fullName evidence="3">7TM GPCR serpentine receptor class x (Srx) domain-containing protein</fullName>
    </submittedName>
</protein>
<dbReference type="OrthoDB" id="5825164at2759"/>
<dbReference type="InParanoid" id="O17017"/>
<evidence type="ECO:0000259" key="2">
    <source>
        <dbReference type="Pfam" id="PF10328"/>
    </source>
</evidence>
<keyword evidence="1" id="KW-0812">Transmembrane</keyword>
<keyword evidence="4" id="KW-1185">Reference proteome</keyword>
<feature type="transmembrane region" description="Helical" evidence="1">
    <location>
        <begin position="223"/>
        <end position="241"/>
    </location>
</feature>
<dbReference type="AlphaFoldDB" id="O17017"/>
<dbReference type="CTD" id="187868"/>
<dbReference type="eggNOG" id="ENOG502TH6M">
    <property type="taxonomic scope" value="Eukaryota"/>
</dbReference>
<keyword evidence="1" id="KW-0472">Membrane</keyword>
<feature type="transmembrane region" description="Helical" evidence="1">
    <location>
        <begin position="127"/>
        <end position="148"/>
    </location>
</feature>
<dbReference type="KEGG" id="cel:CELE_R13D11.9"/>
<name>O17017_CAEEL</name>
<reference evidence="3 4" key="1">
    <citation type="journal article" date="1998" name="Science">
        <title>Genome sequence of the nematode C. elegans: a platform for investigating biology.</title>
        <authorList>
            <consortium name="The C. elegans sequencing consortium"/>
            <person name="Sulson J.E."/>
            <person name="Waterston R."/>
        </authorList>
    </citation>
    <scope>NUCLEOTIDE SEQUENCE [LARGE SCALE GENOMIC DNA]</scope>
    <source>
        <strain evidence="3 4">Bristol N2</strain>
    </source>
</reference>
<feature type="transmembrane region" description="Helical" evidence="1">
    <location>
        <begin position="253"/>
        <end position="273"/>
    </location>
</feature>
<dbReference type="OMA" id="VTINCLT"/>
<dbReference type="PIR" id="C88942">
    <property type="entry name" value="C88942"/>
</dbReference>